<evidence type="ECO:0000313" key="2">
    <source>
        <dbReference type="EMBL" id="MPC85099.1"/>
    </source>
</evidence>
<feature type="region of interest" description="Disordered" evidence="1">
    <location>
        <begin position="1"/>
        <end position="23"/>
    </location>
</feature>
<feature type="compositionally biased region" description="Low complexity" evidence="1">
    <location>
        <begin position="9"/>
        <end position="20"/>
    </location>
</feature>
<name>A0A5B7ISF2_PORTR</name>
<gene>
    <name evidence="2" type="ORF">E2C01_079858</name>
</gene>
<evidence type="ECO:0000313" key="3">
    <source>
        <dbReference type="Proteomes" id="UP000324222"/>
    </source>
</evidence>
<dbReference type="AlphaFoldDB" id="A0A5B7ISF2"/>
<reference evidence="2 3" key="1">
    <citation type="submission" date="2019-05" db="EMBL/GenBank/DDBJ databases">
        <title>Another draft genome of Portunus trituberculatus and its Hox gene families provides insights of decapod evolution.</title>
        <authorList>
            <person name="Jeong J.-H."/>
            <person name="Song I."/>
            <person name="Kim S."/>
            <person name="Choi T."/>
            <person name="Kim D."/>
            <person name="Ryu S."/>
            <person name="Kim W."/>
        </authorList>
    </citation>
    <scope>NUCLEOTIDE SEQUENCE [LARGE SCALE GENOMIC DNA]</scope>
    <source>
        <tissue evidence="2">Muscle</tissue>
    </source>
</reference>
<organism evidence="2 3">
    <name type="scientific">Portunus trituberculatus</name>
    <name type="common">Swimming crab</name>
    <name type="synonym">Neptunus trituberculatus</name>
    <dbReference type="NCBI Taxonomy" id="210409"/>
    <lineage>
        <taxon>Eukaryota</taxon>
        <taxon>Metazoa</taxon>
        <taxon>Ecdysozoa</taxon>
        <taxon>Arthropoda</taxon>
        <taxon>Crustacea</taxon>
        <taxon>Multicrustacea</taxon>
        <taxon>Malacostraca</taxon>
        <taxon>Eumalacostraca</taxon>
        <taxon>Eucarida</taxon>
        <taxon>Decapoda</taxon>
        <taxon>Pleocyemata</taxon>
        <taxon>Brachyura</taxon>
        <taxon>Eubrachyura</taxon>
        <taxon>Portunoidea</taxon>
        <taxon>Portunidae</taxon>
        <taxon>Portuninae</taxon>
        <taxon>Portunus</taxon>
    </lineage>
</organism>
<proteinExistence type="predicted"/>
<protein>
    <submittedName>
        <fullName evidence="2">Uncharacterized protein</fullName>
    </submittedName>
</protein>
<comment type="caution">
    <text evidence="2">The sequence shown here is derived from an EMBL/GenBank/DDBJ whole genome shotgun (WGS) entry which is preliminary data.</text>
</comment>
<accession>A0A5B7ISF2</accession>
<keyword evidence="3" id="KW-1185">Reference proteome</keyword>
<dbReference type="EMBL" id="VSRR010067326">
    <property type="protein sequence ID" value="MPC85099.1"/>
    <property type="molecule type" value="Genomic_DNA"/>
</dbReference>
<dbReference type="Proteomes" id="UP000324222">
    <property type="component" value="Unassembled WGS sequence"/>
</dbReference>
<sequence>MDHQRSREPQQCPGTPQPTTHIHSKAPHLTLFTRSAPDCSPRDTSTTLVAVPGILARRDAHLHAVTWACLYSHDKGDALKASQIRGLRLQASNSFEFGRKALLP</sequence>
<evidence type="ECO:0000256" key="1">
    <source>
        <dbReference type="SAM" id="MobiDB-lite"/>
    </source>
</evidence>